<proteinExistence type="inferred from homology"/>
<sequence length="808" mass="87562">MKAAQWMGTRTIQLGTVAKPTVTDPSDAIIHITHCSIGGADIHLYDGELSELVSKGDILGHEAIGTVEEVGGEVRSISPGDRVMILPVIACGHCEFCTRQEFSLCDTTNPSREMESAYGHRVAGMLGFTRLYGGYPGAQAEYVRVPNADLCCVRVPADMDAKKLLGLAHVTTAAWHGCELADVQPGDIVGVWGCGPVGLSVQRLAVLRGAKKVYAVDKDAGRLQIAEGFGMIPVDVNVHSEVGDYILGMEPRGLDCAVEASGFRSTQKPQHAAMRAIGLEHDSSDTVSAMIKAARKGGHLALLGDFFYKTNDFPIGPLMEKGLTIRGGQVNSQKYHPLLLDLVTQGKYDPSWVFTYEDEFENIVEDYRRFSRHEIPGGLKSTPPPPGGIYSPSILMSSHLISSHPHPEHHHITAQLSLLYQLITHSRYTMSFPPPPVDTIDWSNVGFKVRDVNGHVECHFSHSTGGKWSSPKFVSSPFLPIHGMAPGLNYGQQAYEGLKAFRHPNGQISIFRPDRNASRLVRSAEFVSMPPVPEDLFVKCVKLAVAANAEFVPPHETGAAMYIRPLLFGSSAQLGLSPPDAYTFVVFVMPTGVYHGVHAVDALILEDFDRAAPEGTGSAKVGGNYAPVLRHSARAAGEGFGITLHLDSATRSEIDEFSTSAFIGVRRDGDRVTLVQPDSKNVIDSVTARSVCEIGERVFGFKVEKRRIAYEEVQEFKEVIAAGTAAALVPIRSITMRSRNDKFTFDCGADGQSGGEVCVKLLQTLKGIQAGKIEDQFGWNCIIDQAPPAEWLEGATGHEKDVDGINVP</sequence>
<comment type="cofactor">
    <cofactor evidence="1">
        <name>pyridoxal 5'-phosphate</name>
        <dbReference type="ChEBI" id="CHEBI:597326"/>
    </cofactor>
</comment>
<dbReference type="NCBIfam" id="TIGR01123">
    <property type="entry name" value="ilvE_II"/>
    <property type="match status" value="1"/>
</dbReference>
<evidence type="ECO:0000256" key="10">
    <source>
        <dbReference type="ARBA" id="ARBA00023002"/>
    </source>
</evidence>
<dbReference type="Gene3D" id="3.40.50.720">
    <property type="entry name" value="NAD(P)-binding Rossmann-like Domain"/>
    <property type="match status" value="1"/>
</dbReference>
<dbReference type="InterPro" id="IPR002328">
    <property type="entry name" value="ADH_Zn_CS"/>
</dbReference>
<evidence type="ECO:0000256" key="1">
    <source>
        <dbReference type="ARBA" id="ARBA00001933"/>
    </source>
</evidence>
<evidence type="ECO:0000256" key="8">
    <source>
        <dbReference type="ARBA" id="ARBA00022833"/>
    </source>
</evidence>
<dbReference type="EMBL" id="JACBAD010002124">
    <property type="protein sequence ID" value="KAF7114479.1"/>
    <property type="molecule type" value="Genomic_DNA"/>
</dbReference>
<evidence type="ECO:0000256" key="5">
    <source>
        <dbReference type="ARBA" id="ARBA00022576"/>
    </source>
</evidence>
<dbReference type="InterPro" id="IPR013154">
    <property type="entry name" value="ADH-like_N"/>
</dbReference>
<keyword evidence="8" id="KW-0862">Zinc</keyword>
<dbReference type="SUPFAM" id="SSF50129">
    <property type="entry name" value="GroES-like"/>
    <property type="match status" value="1"/>
</dbReference>
<dbReference type="GO" id="GO:0009081">
    <property type="term" value="P:branched-chain amino acid metabolic process"/>
    <property type="evidence" value="ECO:0007669"/>
    <property type="project" value="InterPro"/>
</dbReference>
<evidence type="ECO:0000256" key="6">
    <source>
        <dbReference type="ARBA" id="ARBA00022679"/>
    </source>
</evidence>
<dbReference type="GO" id="GO:0016491">
    <property type="term" value="F:oxidoreductase activity"/>
    <property type="evidence" value="ECO:0007669"/>
    <property type="project" value="UniProtKB-KW"/>
</dbReference>
<dbReference type="SUPFAM" id="SSF56752">
    <property type="entry name" value="D-aminoacid aminotransferase-like PLP-dependent enzymes"/>
    <property type="match status" value="1"/>
</dbReference>
<keyword evidence="9" id="KW-0663">Pyridoxal phosphate</keyword>
<reference evidence="12" key="1">
    <citation type="submission" date="2020-06" db="EMBL/GenBank/DDBJ databases">
        <title>Draft genome sequences of strains closely related to Aspergillus parafelis and Aspergillus hiratsukae.</title>
        <authorList>
            <person name="Dos Santos R.A.C."/>
            <person name="Rivero-Menendez O."/>
            <person name="Steenwyk J.L."/>
            <person name="Mead M.E."/>
            <person name="Goldman G.H."/>
            <person name="Alastruey-Izquierdo A."/>
            <person name="Rokas A."/>
        </authorList>
    </citation>
    <scope>NUCLEOTIDE SEQUENCE</scope>
    <source>
        <strain evidence="12">CNM-CM5793</strain>
    </source>
</reference>
<dbReference type="Proteomes" id="UP000630445">
    <property type="component" value="Unassembled WGS sequence"/>
</dbReference>
<dbReference type="PROSITE" id="PS00059">
    <property type="entry name" value="ADH_ZINC"/>
    <property type="match status" value="1"/>
</dbReference>
<gene>
    <name evidence="12" type="ORF">CNMCM5793_008783</name>
</gene>
<dbReference type="InterPro" id="IPR033939">
    <property type="entry name" value="BCAT_family"/>
</dbReference>
<evidence type="ECO:0000256" key="9">
    <source>
        <dbReference type="ARBA" id="ARBA00022898"/>
    </source>
</evidence>
<dbReference type="InterPro" id="IPR005786">
    <property type="entry name" value="B_amino_transII"/>
</dbReference>
<dbReference type="GO" id="GO:0008270">
    <property type="term" value="F:zinc ion binding"/>
    <property type="evidence" value="ECO:0007669"/>
    <property type="project" value="InterPro"/>
</dbReference>
<dbReference type="FunFam" id="3.30.470.10:FF:000004">
    <property type="entry name" value="Branched-chain-amino-acid aminotransferase"/>
    <property type="match status" value="1"/>
</dbReference>
<dbReference type="SUPFAM" id="SSF51735">
    <property type="entry name" value="NAD(P)-binding Rossmann-fold domains"/>
    <property type="match status" value="1"/>
</dbReference>
<keyword evidence="13" id="KW-1185">Reference proteome</keyword>
<comment type="caution">
    <text evidence="12">The sequence shown here is derived from an EMBL/GenBank/DDBJ whole genome shotgun (WGS) entry which is preliminary data.</text>
</comment>
<dbReference type="InterPro" id="IPR011032">
    <property type="entry name" value="GroES-like_sf"/>
</dbReference>
<feature type="domain" description="Alcohol dehydrogenase-like N-terminal" evidence="11">
    <location>
        <begin position="25"/>
        <end position="155"/>
    </location>
</feature>
<comment type="pathway">
    <text evidence="3">Secondary metabolite biosynthesis.</text>
</comment>
<evidence type="ECO:0000256" key="2">
    <source>
        <dbReference type="ARBA" id="ARBA00001947"/>
    </source>
</evidence>
<organism evidence="12 13">
    <name type="scientific">Aspergillus hiratsukae</name>
    <dbReference type="NCBI Taxonomy" id="1194566"/>
    <lineage>
        <taxon>Eukaryota</taxon>
        <taxon>Fungi</taxon>
        <taxon>Dikarya</taxon>
        <taxon>Ascomycota</taxon>
        <taxon>Pezizomycotina</taxon>
        <taxon>Eurotiomycetes</taxon>
        <taxon>Eurotiomycetidae</taxon>
        <taxon>Eurotiales</taxon>
        <taxon>Aspergillaceae</taxon>
        <taxon>Aspergillus</taxon>
        <taxon>Aspergillus subgen. Fumigati</taxon>
    </lineage>
</organism>
<dbReference type="InterPro" id="IPR036291">
    <property type="entry name" value="NAD(P)-bd_dom_sf"/>
</dbReference>
<comment type="cofactor">
    <cofactor evidence="2">
        <name>Zn(2+)</name>
        <dbReference type="ChEBI" id="CHEBI:29105"/>
    </cofactor>
</comment>
<keyword evidence="5" id="KW-0032">Aminotransferase</keyword>
<evidence type="ECO:0000256" key="7">
    <source>
        <dbReference type="ARBA" id="ARBA00022723"/>
    </source>
</evidence>
<dbReference type="Gene3D" id="3.20.10.10">
    <property type="entry name" value="D-amino Acid Aminotransferase, subunit A, domain 2"/>
    <property type="match status" value="1"/>
</dbReference>
<dbReference type="InterPro" id="IPR043131">
    <property type="entry name" value="BCAT-like_N"/>
</dbReference>
<dbReference type="Pfam" id="PF08240">
    <property type="entry name" value="ADH_N"/>
    <property type="match status" value="1"/>
</dbReference>
<evidence type="ECO:0000313" key="13">
    <source>
        <dbReference type="Proteomes" id="UP000630445"/>
    </source>
</evidence>
<dbReference type="PANTHER" id="PTHR42813:SF1">
    <property type="entry name" value="DEHYDROGENASE, PUTATIVE (AFU_ORTHOLOGUE AFUA_5G03930)-RELATED"/>
    <property type="match status" value="1"/>
</dbReference>
<dbReference type="InterPro" id="IPR043132">
    <property type="entry name" value="BCAT-like_C"/>
</dbReference>
<keyword evidence="10" id="KW-0560">Oxidoreductase</keyword>
<evidence type="ECO:0000313" key="12">
    <source>
        <dbReference type="EMBL" id="KAF7114479.1"/>
    </source>
</evidence>
<dbReference type="Gene3D" id="3.90.180.10">
    <property type="entry name" value="Medium-chain alcohol dehydrogenases, catalytic domain"/>
    <property type="match status" value="1"/>
</dbReference>
<keyword evidence="6" id="KW-0808">Transferase</keyword>
<dbReference type="FunFam" id="3.20.10.10:FF:000010">
    <property type="entry name" value="Branched-chain amino acid aminotransferase"/>
    <property type="match status" value="1"/>
</dbReference>
<name>A0A8H6P1F7_9EURO</name>
<dbReference type="Pfam" id="PF01063">
    <property type="entry name" value="Aminotran_4"/>
    <property type="match status" value="1"/>
</dbReference>
<evidence type="ECO:0000256" key="4">
    <source>
        <dbReference type="ARBA" id="ARBA00009320"/>
    </source>
</evidence>
<dbReference type="GO" id="GO:0004084">
    <property type="term" value="F:branched-chain-amino-acid transaminase activity"/>
    <property type="evidence" value="ECO:0007669"/>
    <property type="project" value="InterPro"/>
</dbReference>
<dbReference type="InterPro" id="IPR001544">
    <property type="entry name" value="Aminotrans_IV"/>
</dbReference>
<evidence type="ECO:0000259" key="11">
    <source>
        <dbReference type="Pfam" id="PF08240"/>
    </source>
</evidence>
<protein>
    <recommendedName>
        <fullName evidence="11">Alcohol dehydrogenase-like N-terminal domain-containing protein</fullName>
    </recommendedName>
</protein>
<keyword evidence="7" id="KW-0479">Metal-binding</keyword>
<dbReference type="CDD" id="cd01557">
    <property type="entry name" value="BCAT_beta_family"/>
    <property type="match status" value="1"/>
</dbReference>
<evidence type="ECO:0000256" key="3">
    <source>
        <dbReference type="ARBA" id="ARBA00005179"/>
    </source>
</evidence>
<dbReference type="AlphaFoldDB" id="A0A8H6P1F7"/>
<dbReference type="InterPro" id="IPR036038">
    <property type="entry name" value="Aminotransferase-like"/>
</dbReference>
<accession>A0A8H6P1F7</accession>
<dbReference type="Gene3D" id="3.30.470.10">
    <property type="match status" value="1"/>
</dbReference>
<comment type="similarity">
    <text evidence="4">Belongs to the class-IV pyridoxal-phosphate-dependent aminotransferase family.</text>
</comment>
<dbReference type="PANTHER" id="PTHR42813">
    <property type="entry name" value="ZINC-TYPE ALCOHOL DEHYDROGENASE-LIKE"/>
    <property type="match status" value="1"/>
</dbReference>
<dbReference type="OrthoDB" id="409992at2759"/>